<gene>
    <name evidence="2" type="ORF">C8N30_0946</name>
</gene>
<dbReference type="AlphaFoldDB" id="A0A420DQC9"/>
<feature type="chain" id="PRO_5019341861" evidence="1">
    <location>
        <begin position="18"/>
        <end position="161"/>
    </location>
</feature>
<dbReference type="RefSeq" id="WP_025063332.1">
    <property type="nucleotide sequence ID" value="NZ_RAQK01000001.1"/>
</dbReference>
<feature type="signal peptide" evidence="1">
    <location>
        <begin position="1"/>
        <end position="17"/>
    </location>
</feature>
<evidence type="ECO:0000256" key="1">
    <source>
        <dbReference type="SAM" id="SignalP"/>
    </source>
</evidence>
<protein>
    <submittedName>
        <fullName evidence="2">Uncharacterized protein</fullName>
    </submittedName>
</protein>
<evidence type="ECO:0000313" key="3">
    <source>
        <dbReference type="Proteomes" id="UP000284407"/>
    </source>
</evidence>
<dbReference type="EMBL" id="RAQK01000001">
    <property type="protein sequence ID" value="RKE96388.1"/>
    <property type="molecule type" value="Genomic_DNA"/>
</dbReference>
<dbReference type="Proteomes" id="UP000284407">
    <property type="component" value="Unassembled WGS sequence"/>
</dbReference>
<reference evidence="2 3" key="1">
    <citation type="submission" date="2018-09" db="EMBL/GenBank/DDBJ databases">
        <title>Genomic Encyclopedia of Archaeal and Bacterial Type Strains, Phase II (KMG-II): from individual species to whole genera.</title>
        <authorList>
            <person name="Goeker M."/>
        </authorList>
    </citation>
    <scope>NUCLEOTIDE SEQUENCE [LARGE SCALE GENOMIC DNA]</scope>
    <source>
        <strain evidence="2 3">DSM 11458</strain>
    </source>
</reference>
<dbReference type="STRING" id="1443111.Z949_2947"/>
<keyword evidence="1" id="KW-0732">Signal</keyword>
<dbReference type="OrthoDB" id="6105464at2"/>
<accession>A0A420DQC9</accession>
<keyword evidence="3" id="KW-1185">Reference proteome</keyword>
<sequence length="161" mass="16836">MVKSTIFMLVLAGGAQAADCEGPNLRFIESAPWDRFELVMGIQPLMSVTVDLRGSAGQLIFDTADGGTGVDVFQPLRDEGGTTAGVVADGAQAVRVALRDGAPHSRAVFSIDVDDRLKVSDLGQIRVTGGEMAGASVVFETVAGNILRAVFDAENRAQVCP</sequence>
<proteinExistence type="predicted"/>
<evidence type="ECO:0000313" key="2">
    <source>
        <dbReference type="EMBL" id="RKE96388.1"/>
    </source>
</evidence>
<name>A0A420DQC9_9RHOB</name>
<organism evidence="2 3">
    <name type="scientific">Sulfitobacter guttiformis</name>
    <dbReference type="NCBI Taxonomy" id="74349"/>
    <lineage>
        <taxon>Bacteria</taxon>
        <taxon>Pseudomonadati</taxon>
        <taxon>Pseudomonadota</taxon>
        <taxon>Alphaproteobacteria</taxon>
        <taxon>Rhodobacterales</taxon>
        <taxon>Roseobacteraceae</taxon>
        <taxon>Sulfitobacter</taxon>
    </lineage>
</organism>
<comment type="caution">
    <text evidence="2">The sequence shown here is derived from an EMBL/GenBank/DDBJ whole genome shotgun (WGS) entry which is preliminary data.</text>
</comment>